<dbReference type="Pfam" id="PF09392">
    <property type="entry name" value="T3SS_needle_F"/>
    <property type="match status" value="1"/>
</dbReference>
<reference evidence="1 2" key="1">
    <citation type="submission" date="2020-08" db="EMBL/GenBank/DDBJ databases">
        <title>A Genomic Blueprint of the Chicken Gut Microbiome.</title>
        <authorList>
            <person name="Gilroy R."/>
            <person name="Ravi A."/>
            <person name="Getino M."/>
            <person name="Pursley I."/>
            <person name="Horton D.L."/>
            <person name="Alikhan N.-F."/>
            <person name="Baker D."/>
            <person name="Gharbi K."/>
            <person name="Hall N."/>
            <person name="Watson M."/>
            <person name="Adriaenssens E.M."/>
            <person name="Foster-Nyarko E."/>
            <person name="Jarju S."/>
            <person name="Secka A."/>
            <person name="Antonio M."/>
            <person name="Oren A."/>
            <person name="Chaudhuri R."/>
            <person name="La Ragione R.M."/>
            <person name="Hildebrand F."/>
            <person name="Pallen M.J."/>
        </authorList>
    </citation>
    <scope>NUCLEOTIDE SEQUENCE [LARGE SCALE GENOMIC DNA]</scope>
    <source>
        <strain evidence="1 2">Sa5BUN4</strain>
    </source>
</reference>
<dbReference type="SUPFAM" id="SSF140129">
    <property type="entry name" value="MxiH-like"/>
    <property type="match status" value="1"/>
</dbReference>
<name>A0A8X8K0F8_9GAMM</name>
<dbReference type="InterPro" id="IPR021123">
    <property type="entry name" value="T3SS_needle-like"/>
</dbReference>
<gene>
    <name evidence="1" type="ORF">H9654_10170</name>
</gene>
<dbReference type="AlphaFoldDB" id="A0A8X8K0F8"/>
<dbReference type="Gene3D" id="1.20.58.90">
    <property type="match status" value="1"/>
</dbReference>
<dbReference type="Proteomes" id="UP000636938">
    <property type="component" value="Unassembled WGS sequence"/>
</dbReference>
<organism evidence="1 2">
    <name type="scientific">Stenotrophomonas lacuserhaii</name>
    <dbReference type="NCBI Taxonomy" id="2760084"/>
    <lineage>
        <taxon>Bacteria</taxon>
        <taxon>Pseudomonadati</taxon>
        <taxon>Pseudomonadota</taxon>
        <taxon>Gammaproteobacteria</taxon>
        <taxon>Lysobacterales</taxon>
        <taxon>Lysobacteraceae</taxon>
        <taxon>Stenotrophomonas</taxon>
    </lineage>
</organism>
<evidence type="ECO:0000313" key="2">
    <source>
        <dbReference type="Proteomes" id="UP000636938"/>
    </source>
</evidence>
<evidence type="ECO:0000313" key="1">
    <source>
        <dbReference type="EMBL" id="MBD7954563.1"/>
    </source>
</evidence>
<comment type="caution">
    <text evidence="1">The sequence shown here is derived from an EMBL/GenBank/DDBJ whole genome shotgun (WGS) entry which is preliminary data.</text>
</comment>
<keyword evidence="2" id="KW-1185">Reference proteome</keyword>
<dbReference type="EMBL" id="JACSQS010000009">
    <property type="protein sequence ID" value="MBD7954563.1"/>
    <property type="molecule type" value="Genomic_DNA"/>
</dbReference>
<sequence>MSNHSRSFNAGVNDLKALLDKAFTELAAKPSSPELLATYQSALSEYNMYRMLQSNSTKSLTDQSKSVIRNLA</sequence>
<proteinExistence type="predicted"/>
<accession>A0A8X8K0F8</accession>
<dbReference type="InterPro" id="IPR037203">
    <property type="entry name" value="T3SS_needle-like_sf"/>
</dbReference>
<dbReference type="GO" id="GO:0015031">
    <property type="term" value="P:protein transport"/>
    <property type="evidence" value="ECO:0007669"/>
    <property type="project" value="InterPro"/>
</dbReference>
<protein>
    <submittedName>
        <fullName evidence="1">EscF/YscF/HrpA family type III secretion system needle major subunit</fullName>
    </submittedName>
</protein>